<gene>
    <name evidence="1" type="ORF">CLBCK_35030</name>
</gene>
<comment type="caution">
    <text evidence="1">The sequence shown here is derived from an EMBL/GenBank/DDBJ whole genome shotgun (WGS) entry which is preliminary data.</text>
</comment>
<reference evidence="1 2" key="1">
    <citation type="submission" date="2016-05" db="EMBL/GenBank/DDBJ databases">
        <title>Microbial solvent formation.</title>
        <authorList>
            <person name="Poehlein A."/>
            <person name="Montoya Solano J.D."/>
            <person name="Flitsch S."/>
            <person name="Krabben P."/>
            <person name="Duerre P."/>
            <person name="Daniel R."/>
        </authorList>
    </citation>
    <scope>NUCLEOTIDE SEQUENCE [LARGE SCALE GENOMIC DNA]</scope>
    <source>
        <strain evidence="1 2">DSM 53</strain>
    </source>
</reference>
<proteinExistence type="predicted"/>
<sequence length="80" mass="9607">MGLISDGIFIVCNSNVLLKKRGLRMNNNEVYYIILEDDILLSKKKYNHWREIQDEYYDNFKTCMGPLTYEDLVIYLEDDF</sequence>
<dbReference type="Proteomes" id="UP000190973">
    <property type="component" value="Unassembled WGS sequence"/>
</dbReference>
<dbReference type="EMBL" id="LZZI01000075">
    <property type="protein sequence ID" value="OOM59460.1"/>
    <property type="molecule type" value="Genomic_DNA"/>
</dbReference>
<accession>A0A1S8S1X4</accession>
<evidence type="ECO:0000313" key="2">
    <source>
        <dbReference type="Proteomes" id="UP000190973"/>
    </source>
</evidence>
<name>A0A1S8S1X4_CLOBE</name>
<organism evidence="1 2">
    <name type="scientific">Clostridium beijerinckii</name>
    <name type="common">Clostridium MP</name>
    <dbReference type="NCBI Taxonomy" id="1520"/>
    <lineage>
        <taxon>Bacteria</taxon>
        <taxon>Bacillati</taxon>
        <taxon>Bacillota</taxon>
        <taxon>Clostridia</taxon>
        <taxon>Eubacteriales</taxon>
        <taxon>Clostridiaceae</taxon>
        <taxon>Clostridium</taxon>
    </lineage>
</organism>
<protein>
    <submittedName>
        <fullName evidence="1">Uncharacterized protein</fullName>
    </submittedName>
</protein>
<dbReference type="AlphaFoldDB" id="A0A1S8S1X4"/>
<evidence type="ECO:0000313" key="1">
    <source>
        <dbReference type="EMBL" id="OOM59460.1"/>
    </source>
</evidence>